<accession>A0AA39VY25</accession>
<sequence>MDSLISSSLDEICSKGQNGLPISSLWPVEDRRQFSVRRQLRRTVRHVVWKLRQRHVLQRLAYAREKME</sequence>
<evidence type="ECO:0000313" key="2">
    <source>
        <dbReference type="EMBL" id="KAK0595558.1"/>
    </source>
</evidence>
<dbReference type="Pfam" id="PF23704">
    <property type="entry name" value="WHD_GTF3C1_N"/>
    <property type="match status" value="1"/>
</dbReference>
<gene>
    <name evidence="2" type="ORF">LWI29_007864</name>
</gene>
<evidence type="ECO:0000259" key="1">
    <source>
        <dbReference type="Pfam" id="PF23704"/>
    </source>
</evidence>
<dbReference type="AlphaFoldDB" id="A0AA39VY25"/>
<dbReference type="Proteomes" id="UP001168877">
    <property type="component" value="Unassembled WGS sequence"/>
</dbReference>
<dbReference type="EMBL" id="JAUESC010000004">
    <property type="protein sequence ID" value="KAK0595558.1"/>
    <property type="molecule type" value="Genomic_DNA"/>
</dbReference>
<protein>
    <recommendedName>
        <fullName evidence="1">General transcription factor 3C polypeptide 1 winged-helix domain-containing protein</fullName>
    </recommendedName>
</protein>
<organism evidence="2 3">
    <name type="scientific">Acer saccharum</name>
    <name type="common">Sugar maple</name>
    <dbReference type="NCBI Taxonomy" id="4024"/>
    <lineage>
        <taxon>Eukaryota</taxon>
        <taxon>Viridiplantae</taxon>
        <taxon>Streptophyta</taxon>
        <taxon>Embryophyta</taxon>
        <taxon>Tracheophyta</taxon>
        <taxon>Spermatophyta</taxon>
        <taxon>Magnoliopsida</taxon>
        <taxon>eudicotyledons</taxon>
        <taxon>Gunneridae</taxon>
        <taxon>Pentapetalae</taxon>
        <taxon>rosids</taxon>
        <taxon>malvids</taxon>
        <taxon>Sapindales</taxon>
        <taxon>Sapindaceae</taxon>
        <taxon>Hippocastanoideae</taxon>
        <taxon>Acereae</taxon>
        <taxon>Acer</taxon>
    </lineage>
</organism>
<proteinExistence type="predicted"/>
<reference evidence="2" key="1">
    <citation type="journal article" date="2022" name="Plant J.">
        <title>Strategies of tolerance reflected in two North American maple genomes.</title>
        <authorList>
            <person name="McEvoy S.L."/>
            <person name="Sezen U.U."/>
            <person name="Trouern-Trend A."/>
            <person name="McMahon S.M."/>
            <person name="Schaberg P.G."/>
            <person name="Yang J."/>
            <person name="Wegrzyn J.L."/>
            <person name="Swenson N.G."/>
        </authorList>
    </citation>
    <scope>NUCLEOTIDE SEQUENCE</scope>
    <source>
        <strain evidence="2">NS2018</strain>
    </source>
</reference>
<comment type="caution">
    <text evidence="2">The sequence shown here is derived from an EMBL/GenBank/DDBJ whole genome shotgun (WGS) entry which is preliminary data.</text>
</comment>
<dbReference type="InterPro" id="IPR056428">
    <property type="entry name" value="WH_GTF3C1"/>
</dbReference>
<feature type="domain" description="General transcription factor 3C polypeptide 1 winged-helix" evidence="1">
    <location>
        <begin position="1"/>
        <end position="51"/>
    </location>
</feature>
<keyword evidence="3" id="KW-1185">Reference proteome</keyword>
<reference evidence="2" key="2">
    <citation type="submission" date="2023-06" db="EMBL/GenBank/DDBJ databases">
        <authorList>
            <person name="Swenson N.G."/>
            <person name="Wegrzyn J.L."/>
            <person name="Mcevoy S.L."/>
        </authorList>
    </citation>
    <scope>NUCLEOTIDE SEQUENCE</scope>
    <source>
        <strain evidence="2">NS2018</strain>
        <tissue evidence="2">Leaf</tissue>
    </source>
</reference>
<evidence type="ECO:0000313" key="3">
    <source>
        <dbReference type="Proteomes" id="UP001168877"/>
    </source>
</evidence>
<name>A0AA39VY25_ACESA</name>